<dbReference type="AlphaFoldDB" id="A0A8K0N9X3"/>
<reference evidence="2" key="2">
    <citation type="submission" date="2019-07" db="EMBL/GenBank/DDBJ databases">
        <authorList>
            <person name="Yang Y."/>
            <person name="Bocs S."/>
            <person name="Baudouin L."/>
        </authorList>
    </citation>
    <scope>NUCLEOTIDE SEQUENCE</scope>
    <source>
        <tissue evidence="2">Spear leaf of Hainan Tall coconut</tissue>
    </source>
</reference>
<dbReference type="Proteomes" id="UP000797356">
    <property type="component" value="Chromosome 11"/>
</dbReference>
<keyword evidence="3" id="KW-1185">Reference proteome</keyword>
<evidence type="ECO:0000313" key="3">
    <source>
        <dbReference type="Proteomes" id="UP000797356"/>
    </source>
</evidence>
<dbReference type="PANTHER" id="PTHR33087:SF21">
    <property type="entry name" value="OS03G0782100 PROTEIN"/>
    <property type="match status" value="1"/>
</dbReference>
<evidence type="ECO:0000313" key="2">
    <source>
        <dbReference type="EMBL" id="KAG1364474.1"/>
    </source>
</evidence>
<organism evidence="2 3">
    <name type="scientific">Cocos nucifera</name>
    <name type="common">Coconut palm</name>
    <dbReference type="NCBI Taxonomy" id="13894"/>
    <lineage>
        <taxon>Eukaryota</taxon>
        <taxon>Viridiplantae</taxon>
        <taxon>Streptophyta</taxon>
        <taxon>Embryophyta</taxon>
        <taxon>Tracheophyta</taxon>
        <taxon>Spermatophyta</taxon>
        <taxon>Magnoliopsida</taxon>
        <taxon>Liliopsida</taxon>
        <taxon>Arecaceae</taxon>
        <taxon>Arecoideae</taxon>
        <taxon>Cocoseae</taxon>
        <taxon>Attaleinae</taxon>
        <taxon>Cocos</taxon>
    </lineage>
</organism>
<dbReference type="PANTHER" id="PTHR33087">
    <property type="entry name" value="OS07G0539200 PROTEIN"/>
    <property type="match status" value="1"/>
</dbReference>
<dbReference type="InterPro" id="IPR053253">
    <property type="entry name" value="Sex_diff_modulator"/>
</dbReference>
<gene>
    <name evidence="2" type="ORF">COCNU_11G013010</name>
</gene>
<name>A0A8K0N9X3_COCNU</name>
<evidence type="ECO:0000256" key="1">
    <source>
        <dbReference type="SAM" id="MobiDB-lite"/>
    </source>
</evidence>
<evidence type="ECO:0008006" key="4">
    <source>
        <dbReference type="Google" id="ProtNLM"/>
    </source>
</evidence>
<dbReference type="OrthoDB" id="696323at2759"/>
<proteinExistence type="predicted"/>
<sequence>MQDQLFNFTIKPWSFRDEAVPHNLCIRVKLELYGLPLHAWDTDSIQRIISGFALLESVSPTSLGGQNLSLFEVSAFCLKVEDVPNSIPVVLGDAIYKVLVTIKDVRAVWPLPSDISPRSDWKADWGYLPPFSSEGHLPSTSFPKASKGDNTPLPRHPDNSSVERIQTADLIAGLGMSIGDGGVGKGKADSTKKLFQIHTSTSLLRVVVFHPDANFSEPLHQSEGLNRIDLLPGDLKIKSIVVDVGDDGKSSPTTTSVGINPAGSSHICHRFMESVWNEVPHGLNRAQVQIN</sequence>
<protein>
    <recommendedName>
        <fullName evidence="4">DUF4283 domain-containing protein</fullName>
    </recommendedName>
</protein>
<accession>A0A8K0N9X3</accession>
<comment type="caution">
    <text evidence="2">The sequence shown here is derived from an EMBL/GenBank/DDBJ whole genome shotgun (WGS) entry which is preliminary data.</text>
</comment>
<dbReference type="EMBL" id="CM017882">
    <property type="protein sequence ID" value="KAG1364474.1"/>
    <property type="molecule type" value="Genomic_DNA"/>
</dbReference>
<feature type="region of interest" description="Disordered" evidence="1">
    <location>
        <begin position="138"/>
        <end position="162"/>
    </location>
</feature>
<reference evidence="2" key="1">
    <citation type="journal article" date="2017" name="Gigascience">
        <title>The genome draft of coconut (Cocos nucifera).</title>
        <authorList>
            <person name="Xiao Y."/>
            <person name="Xu P."/>
            <person name="Fan H."/>
            <person name="Baudouin L."/>
            <person name="Xia W."/>
            <person name="Bocs S."/>
            <person name="Xu J."/>
            <person name="Li Q."/>
            <person name="Guo A."/>
            <person name="Zhou L."/>
            <person name="Li J."/>
            <person name="Wu Y."/>
            <person name="Ma Z."/>
            <person name="Armero A."/>
            <person name="Issali A.E."/>
            <person name="Liu N."/>
            <person name="Peng M."/>
            <person name="Yang Y."/>
        </authorList>
    </citation>
    <scope>NUCLEOTIDE SEQUENCE</scope>
    <source>
        <tissue evidence="2">Spear leaf of Hainan Tall coconut</tissue>
    </source>
</reference>